<dbReference type="RefSeq" id="WP_089370172.1">
    <property type="nucleotide sequence ID" value="NZ_BMEP01000002.1"/>
</dbReference>
<keyword evidence="2" id="KW-1185">Reference proteome</keyword>
<dbReference type="CDD" id="cd14789">
    <property type="entry name" value="Tiki"/>
    <property type="match status" value="1"/>
</dbReference>
<dbReference type="EMBL" id="FZNY01000001">
    <property type="protein sequence ID" value="SNR43416.1"/>
    <property type="molecule type" value="Genomic_DNA"/>
</dbReference>
<name>A0A238WA10_9FLAO</name>
<sequence length="285" mass="32299">MKNTIKAFVALVLSTFSLIAQEESSLLWKVEGNGIKPSYVFGTFHLIPQEDFVFKDKVEKAIKDTEVTVLELDMDDPQMMGGMQTLAQLEEGEKLSSYMDEEEYEILDNYLTEHMGVGMAAFNSFKPFTVTSMITIAMMGKQTASYESEIIKRTKEDQKEILGLETAAFQVSVFETTPYEEQIDQIVEYLKEPEKMTKEFDDMIATYKNEDIEGLYAIMEKSFKEDPEFKKALLDNRNTNWIGKIGELSKDQKVFYGVGAGHLGGELGVINLLRKAGYTVTPIVE</sequence>
<dbReference type="InterPro" id="IPR047111">
    <property type="entry name" value="YbaP-like"/>
</dbReference>
<reference evidence="1 2" key="1">
    <citation type="submission" date="2017-06" db="EMBL/GenBank/DDBJ databases">
        <authorList>
            <person name="Kim H.J."/>
            <person name="Triplett B.A."/>
        </authorList>
    </citation>
    <scope>NUCLEOTIDE SEQUENCE [LARGE SCALE GENOMIC DNA]</scope>
    <source>
        <strain evidence="1 2">DSM 25597</strain>
    </source>
</reference>
<evidence type="ECO:0000313" key="1">
    <source>
        <dbReference type="EMBL" id="SNR43416.1"/>
    </source>
</evidence>
<proteinExistence type="predicted"/>
<evidence type="ECO:0000313" key="2">
    <source>
        <dbReference type="Proteomes" id="UP000198379"/>
    </source>
</evidence>
<dbReference type="OrthoDB" id="9798714at2"/>
<dbReference type="AlphaFoldDB" id="A0A238WA10"/>
<organism evidence="1 2">
    <name type="scientific">Dokdonia pacifica</name>
    <dbReference type="NCBI Taxonomy" id="1627892"/>
    <lineage>
        <taxon>Bacteria</taxon>
        <taxon>Pseudomonadati</taxon>
        <taxon>Bacteroidota</taxon>
        <taxon>Flavobacteriia</taxon>
        <taxon>Flavobacteriales</taxon>
        <taxon>Flavobacteriaceae</taxon>
        <taxon>Dokdonia</taxon>
    </lineage>
</organism>
<evidence type="ECO:0008006" key="3">
    <source>
        <dbReference type="Google" id="ProtNLM"/>
    </source>
</evidence>
<dbReference type="InterPro" id="IPR002816">
    <property type="entry name" value="TraB/PrgY/GumN_fam"/>
</dbReference>
<protein>
    <recommendedName>
        <fullName evidence="3">TraB family protein</fullName>
    </recommendedName>
</protein>
<dbReference type="PANTHER" id="PTHR40590:SF1">
    <property type="entry name" value="CYTOPLASMIC PROTEIN"/>
    <property type="match status" value="1"/>
</dbReference>
<dbReference type="PANTHER" id="PTHR40590">
    <property type="entry name" value="CYTOPLASMIC PROTEIN-RELATED"/>
    <property type="match status" value="1"/>
</dbReference>
<dbReference type="Pfam" id="PF01963">
    <property type="entry name" value="TraB_PrgY_gumN"/>
    <property type="match status" value="1"/>
</dbReference>
<gene>
    <name evidence="1" type="ORF">SAMN06265376_101859</name>
</gene>
<accession>A0A238WA10</accession>
<dbReference type="Proteomes" id="UP000198379">
    <property type="component" value="Unassembled WGS sequence"/>
</dbReference>